<name>A0A2P2PWQ2_RHIMU</name>
<protein>
    <submittedName>
        <fullName evidence="1">Uncharacterized protein</fullName>
    </submittedName>
</protein>
<accession>A0A2P2PWQ2</accession>
<sequence>MFYHFCWNNECANIGYICNFS</sequence>
<proteinExistence type="predicted"/>
<dbReference type="AlphaFoldDB" id="A0A2P2PWQ2"/>
<evidence type="ECO:0000313" key="1">
    <source>
        <dbReference type="EMBL" id="MBX59172.1"/>
    </source>
</evidence>
<organism evidence="1">
    <name type="scientific">Rhizophora mucronata</name>
    <name type="common">Asiatic mangrove</name>
    <dbReference type="NCBI Taxonomy" id="61149"/>
    <lineage>
        <taxon>Eukaryota</taxon>
        <taxon>Viridiplantae</taxon>
        <taxon>Streptophyta</taxon>
        <taxon>Embryophyta</taxon>
        <taxon>Tracheophyta</taxon>
        <taxon>Spermatophyta</taxon>
        <taxon>Magnoliopsida</taxon>
        <taxon>eudicotyledons</taxon>
        <taxon>Gunneridae</taxon>
        <taxon>Pentapetalae</taxon>
        <taxon>rosids</taxon>
        <taxon>fabids</taxon>
        <taxon>Malpighiales</taxon>
        <taxon>Rhizophoraceae</taxon>
        <taxon>Rhizophora</taxon>
    </lineage>
</organism>
<dbReference type="EMBL" id="GGEC01078688">
    <property type="protein sequence ID" value="MBX59172.1"/>
    <property type="molecule type" value="Transcribed_RNA"/>
</dbReference>
<reference evidence="1" key="1">
    <citation type="submission" date="2018-02" db="EMBL/GenBank/DDBJ databases">
        <title>Rhizophora mucronata_Transcriptome.</title>
        <authorList>
            <person name="Meera S.P."/>
            <person name="Sreeshan A."/>
            <person name="Augustine A."/>
        </authorList>
    </citation>
    <scope>NUCLEOTIDE SEQUENCE</scope>
    <source>
        <tissue evidence="1">Leaf</tissue>
    </source>
</reference>